<keyword evidence="5 7" id="KW-0472">Membrane</keyword>
<dbReference type="CDD" id="cd04017">
    <property type="entry name" value="C2D_Ferlin"/>
    <property type="match status" value="1"/>
</dbReference>
<dbReference type="SMART" id="SM01201">
    <property type="entry name" value="FerB"/>
    <property type="match status" value="1"/>
</dbReference>
<dbReference type="PANTHER" id="PTHR12546:SF60">
    <property type="entry name" value="MISFIRE, ISOFORM F"/>
    <property type="match status" value="1"/>
</dbReference>
<dbReference type="SUPFAM" id="SSF49562">
    <property type="entry name" value="C2 domain (Calcium/lipid-binding domain, CaLB)"/>
    <property type="match status" value="4"/>
</dbReference>
<dbReference type="InterPro" id="IPR037721">
    <property type="entry name" value="Ferlin"/>
</dbReference>
<feature type="transmembrane region" description="Helical" evidence="7">
    <location>
        <begin position="1420"/>
        <end position="1440"/>
    </location>
</feature>
<feature type="compositionally biased region" description="Basic and acidic residues" evidence="6">
    <location>
        <begin position="678"/>
        <end position="688"/>
    </location>
</feature>
<keyword evidence="3" id="KW-0677">Repeat</keyword>
<comment type="subcellular location">
    <subcellularLocation>
        <location evidence="1">Membrane</location>
        <topology evidence="1">Single-pass membrane protein</topology>
    </subcellularLocation>
</comment>
<keyword evidence="4 7" id="KW-1133">Transmembrane helix</keyword>
<evidence type="ECO:0000256" key="1">
    <source>
        <dbReference type="ARBA" id="ARBA00004167"/>
    </source>
</evidence>
<gene>
    <name evidence="9" type="ORF">LAZ67_21000203</name>
</gene>
<dbReference type="CDD" id="cd08374">
    <property type="entry name" value="C2F_Ferlin"/>
    <property type="match status" value="1"/>
</dbReference>
<feature type="domain" description="C2" evidence="8">
    <location>
        <begin position="287"/>
        <end position="415"/>
    </location>
</feature>
<keyword evidence="10" id="KW-1185">Reference proteome</keyword>
<accession>A0ABY6LL63</accession>
<dbReference type="PROSITE" id="PS50004">
    <property type="entry name" value="C2"/>
    <property type="match status" value="3"/>
</dbReference>
<evidence type="ECO:0000256" key="7">
    <source>
        <dbReference type="SAM" id="Phobius"/>
    </source>
</evidence>
<sequence length="1453" mass="165761">MQRNAGNSHDSSNPAPRPGEESGGDSSSSDSEQFYFHLPYGDDKPSLWVRSIWPDLRRRMYDSNLLARIAEKLDAGISDVQEMIRLEKPHEDRRLRGVLEEMAAGCGRFLAIAKGSAPGKTRLDKERSKLCQRELDHLATVARTMKPLIAKNNLKEKLRTAQGFLQRLRELTEDPQHALPDVFIWMLTAGGKRLAYHRIPARDLLFSIVEEESGKFCGRVQTIFLKATYSVVGQLPGKKGAGPGGWAIQGKLQMYLWLGLTKHKKHYLKGLPKGYRDTPEILHADKPQVPPPFTVHYVEKQTFQLRAHMYQARSLIGSDSSGLSDPFSRVVFSDQSLTTQVIDETLSPTWDELLLFPEVIVYGSKEHIKDDPPVVVVEIFDQDKVGKSEFIGRALGRPHVKLSDEAYVRPCLEWHDVYRGVEQAGELLATFELLQFSEMEEKSDIPLLPQPKEAAWRSGGDRGPILPVPKEIRPTLSTYRIEYAPEISVELSAILCQVLFWGLRELRRVHLLTVDRPRADIECSGHVLQSSVILNYRKNPNFAVPVKFFDVVLKVCRRLWQELPDQEMYCPPLTIRVIDCRSFGRFTLVGTHNISSLLRFIFRPQTRRDRPLLPLVDEGETAITLDLAPKLSQASDRATAGDNSKKKQRRKAAVEEPEEDEEHQDWWSRYFASCEANAKERESHEDRMSNSSSGQGGTADMSEVAYSETDPLLARAPLTKYGEEISAKDIRKMRQELEKLETQHLVSDSPEKKRRTLRGTTCAVRLAQRLSPKYTRKVPLNCALIKVYRCELENVLEYGGFKDWLHSFDLYRGKRTGDELEDQNRIAGVFKGSLKVYKVPLPTDMVPQAGITDPQLGFFQGLPNNEPIHVLVRVYVVKNSRQMVTGGPLRNVAKNGRKFIELRESSATDLHPADLNGKADPYIVITLGTKKTSDKENYISKQLNPIFGKCFEFEATFPQDSLLSVQVFDWDLLGTDDLIGETRLDLENRFYSRHRALCGLPTRYELSGPNQWRDPLKPSQILSRLCREHKLEGPYIRGSKVRVGLKVFTFNFVGGAQEEIDPKLMEEQMALAVLHRWQDVPRVGCRLVPEHVECRPLYHPDKPGIEQGKIEMWVDMFPMDMPLPSVMTDISPRKPKSYELRVIIWNTDDVVLEDDAFFNGEKMSDIYVKGWLKGPEDTQCTDIHYREQGYGGVLSMMEEVVLPWHGGRSWVDLVLEEVCGSSISVVGEYFFGITVQRSLTGEGNFNWRYIYPFDYLPAEEKIVISRKESLFSWDETECKIPARLELQVWDADHFSADDFLGAITLDLNRFPRGAKSAKLCTLAMLKTDGSVPSVSIFKQRRVKGWWPFYVKKDNDEMELTGKVEAELQLLTKEEADKSPAGLGRNEPDPLDKPHRPDSSFIWFLNPLKSIRYIIWQNYKWMILKIFIFAMLALILALFVYSVPGYTVKKMLGA</sequence>
<feature type="domain" description="C2" evidence="8">
    <location>
        <begin position="1118"/>
        <end position="1321"/>
    </location>
</feature>
<dbReference type="InterPro" id="IPR055072">
    <property type="entry name" value="Ferlin_DSRM"/>
</dbReference>
<evidence type="ECO:0000256" key="5">
    <source>
        <dbReference type="ARBA" id="ARBA00023136"/>
    </source>
</evidence>
<dbReference type="PRINTS" id="PR00360">
    <property type="entry name" value="C2DOMAIN"/>
</dbReference>
<evidence type="ECO:0000256" key="3">
    <source>
        <dbReference type="ARBA" id="ARBA00022737"/>
    </source>
</evidence>
<feature type="region of interest" description="Disordered" evidence="6">
    <location>
        <begin position="633"/>
        <end position="660"/>
    </location>
</feature>
<dbReference type="InterPro" id="IPR037724">
    <property type="entry name" value="C2E_Ferlin"/>
</dbReference>
<dbReference type="Gene3D" id="2.60.40.150">
    <property type="entry name" value="C2 domain"/>
    <property type="match status" value="3"/>
</dbReference>
<feature type="region of interest" description="Disordered" evidence="6">
    <location>
        <begin position="1"/>
        <end position="37"/>
    </location>
</feature>
<dbReference type="InterPro" id="IPR012561">
    <property type="entry name" value="Ferlin_B-domain"/>
</dbReference>
<feature type="region of interest" description="Disordered" evidence="6">
    <location>
        <begin position="678"/>
        <end position="703"/>
    </location>
</feature>
<dbReference type="Pfam" id="PF16165">
    <property type="entry name" value="Ferlin_C"/>
    <property type="match status" value="1"/>
</dbReference>
<dbReference type="CDD" id="cd04037">
    <property type="entry name" value="C2E_Ferlin"/>
    <property type="match status" value="1"/>
</dbReference>
<dbReference type="EMBL" id="CP092883">
    <property type="protein sequence ID" value="UYV81940.1"/>
    <property type="molecule type" value="Genomic_DNA"/>
</dbReference>
<evidence type="ECO:0000256" key="6">
    <source>
        <dbReference type="SAM" id="MobiDB-lite"/>
    </source>
</evidence>
<dbReference type="InterPro" id="IPR000008">
    <property type="entry name" value="C2_dom"/>
</dbReference>
<keyword evidence="2 7" id="KW-0812">Transmembrane</keyword>
<reference evidence="9 10" key="1">
    <citation type="submission" date="2022-01" db="EMBL/GenBank/DDBJ databases">
        <title>A chromosomal length assembly of Cordylochernes scorpioides.</title>
        <authorList>
            <person name="Zeh D."/>
            <person name="Zeh J."/>
        </authorList>
    </citation>
    <scope>NUCLEOTIDE SEQUENCE [LARGE SCALE GENOMIC DNA]</scope>
    <source>
        <strain evidence="9">IN4F17</strain>
        <tissue evidence="9">Whole Body</tissue>
    </source>
</reference>
<evidence type="ECO:0000256" key="2">
    <source>
        <dbReference type="ARBA" id="ARBA00022692"/>
    </source>
</evidence>
<dbReference type="Proteomes" id="UP001235939">
    <property type="component" value="Chromosome 21"/>
</dbReference>
<dbReference type="InterPro" id="IPR032362">
    <property type="entry name" value="Ferlin_C"/>
</dbReference>
<evidence type="ECO:0000256" key="4">
    <source>
        <dbReference type="ARBA" id="ARBA00022989"/>
    </source>
</evidence>
<dbReference type="Pfam" id="PF08150">
    <property type="entry name" value="FerB"/>
    <property type="match status" value="1"/>
</dbReference>
<feature type="domain" description="C2" evidence="8">
    <location>
        <begin position="884"/>
        <end position="999"/>
    </location>
</feature>
<dbReference type="SMART" id="SM00239">
    <property type="entry name" value="C2"/>
    <property type="match status" value="3"/>
</dbReference>
<dbReference type="Pfam" id="PF00168">
    <property type="entry name" value="C2"/>
    <property type="match status" value="3"/>
</dbReference>
<evidence type="ECO:0000313" key="9">
    <source>
        <dbReference type="EMBL" id="UYV81940.1"/>
    </source>
</evidence>
<evidence type="ECO:0000313" key="10">
    <source>
        <dbReference type="Proteomes" id="UP001235939"/>
    </source>
</evidence>
<dbReference type="InterPro" id="IPR035892">
    <property type="entry name" value="C2_domain_sf"/>
</dbReference>
<dbReference type="Pfam" id="PF22901">
    <property type="entry name" value="dsrm_Ferlin"/>
    <property type="match status" value="1"/>
</dbReference>
<name>A0ABY6LL63_9ARAC</name>
<dbReference type="InterPro" id="IPR037723">
    <property type="entry name" value="C2D_Ferlin"/>
</dbReference>
<dbReference type="PANTHER" id="PTHR12546">
    <property type="entry name" value="FER-1-LIKE"/>
    <property type="match status" value="1"/>
</dbReference>
<protein>
    <submittedName>
        <fullName evidence="9">FER1L6</fullName>
    </submittedName>
</protein>
<proteinExistence type="predicted"/>
<dbReference type="InterPro" id="IPR037725">
    <property type="entry name" value="C2F_Ferlin"/>
</dbReference>
<feature type="compositionally biased region" description="Polar residues" evidence="6">
    <location>
        <begin position="1"/>
        <end position="14"/>
    </location>
</feature>
<evidence type="ECO:0000259" key="8">
    <source>
        <dbReference type="PROSITE" id="PS50004"/>
    </source>
</evidence>
<organism evidence="9 10">
    <name type="scientific">Cordylochernes scorpioides</name>
    <dbReference type="NCBI Taxonomy" id="51811"/>
    <lineage>
        <taxon>Eukaryota</taxon>
        <taxon>Metazoa</taxon>
        <taxon>Ecdysozoa</taxon>
        <taxon>Arthropoda</taxon>
        <taxon>Chelicerata</taxon>
        <taxon>Arachnida</taxon>
        <taxon>Pseudoscorpiones</taxon>
        <taxon>Cheliferoidea</taxon>
        <taxon>Chernetidae</taxon>
        <taxon>Cordylochernes</taxon>
    </lineage>
</organism>